<evidence type="ECO:0000256" key="4">
    <source>
        <dbReference type="ARBA" id="ARBA00022989"/>
    </source>
</evidence>
<protein>
    <recommendedName>
        <fullName evidence="7 8">Cell division protein FtsL</fullName>
    </recommendedName>
</protein>
<keyword evidence="2 7" id="KW-0132">Cell division</keyword>
<evidence type="ECO:0000256" key="5">
    <source>
        <dbReference type="ARBA" id="ARBA00023136"/>
    </source>
</evidence>
<dbReference type="OrthoDB" id="14664at2"/>
<evidence type="ECO:0000256" key="3">
    <source>
        <dbReference type="ARBA" id="ARBA00022692"/>
    </source>
</evidence>
<accession>A0A5J5HTS0</accession>
<dbReference type="Pfam" id="PF04977">
    <property type="entry name" value="DivIC"/>
    <property type="match status" value="1"/>
</dbReference>
<evidence type="ECO:0000256" key="1">
    <source>
        <dbReference type="ARBA" id="ARBA00022475"/>
    </source>
</evidence>
<proteinExistence type="inferred from homology"/>
<keyword evidence="11" id="KW-1185">Reference proteome</keyword>
<dbReference type="GO" id="GO:0043093">
    <property type="term" value="P:FtsZ-dependent cytokinesis"/>
    <property type="evidence" value="ECO:0007669"/>
    <property type="project" value="UniProtKB-UniRule"/>
</dbReference>
<sequence length="121" mass="13941">MTNLARQLRQEQREQQTIKAPKAPKKKVQQKRWFSPGEKILGITFGALVCFGSIHIISNQASIYELNAEIQDTKEMIREQQKSNSDLSIQVSELSQYDRIKEKARKLGLELNDQNVKVVQD</sequence>
<dbReference type="AlphaFoldDB" id="A0A5J5HTS0"/>
<name>A0A5J5HTS0_9BACI</name>
<dbReference type="InterPro" id="IPR007060">
    <property type="entry name" value="FtsL/DivIC"/>
</dbReference>
<feature type="region of interest" description="Disordered" evidence="9">
    <location>
        <begin position="1"/>
        <end position="31"/>
    </location>
</feature>
<dbReference type="Proteomes" id="UP000326671">
    <property type="component" value="Unassembled WGS sequence"/>
</dbReference>
<dbReference type="NCBIfam" id="TIGR02209">
    <property type="entry name" value="ftsL_broad"/>
    <property type="match status" value="1"/>
</dbReference>
<evidence type="ECO:0000256" key="7">
    <source>
        <dbReference type="HAMAP-Rule" id="MF_00910"/>
    </source>
</evidence>
<keyword evidence="3 7" id="KW-0812">Transmembrane</keyword>
<comment type="subcellular location">
    <subcellularLocation>
        <location evidence="7">Cell membrane</location>
        <topology evidence="7">Single-pass type II membrane protein</topology>
    </subcellularLocation>
    <text evidence="7">Localizes to the division septum where it forms a ring structure.</text>
</comment>
<evidence type="ECO:0000256" key="9">
    <source>
        <dbReference type="SAM" id="MobiDB-lite"/>
    </source>
</evidence>
<evidence type="ECO:0000313" key="10">
    <source>
        <dbReference type="EMBL" id="KAA9025970.1"/>
    </source>
</evidence>
<evidence type="ECO:0000256" key="6">
    <source>
        <dbReference type="ARBA" id="ARBA00023306"/>
    </source>
</evidence>
<comment type="function">
    <text evidence="7">Essential cell division protein.</text>
</comment>
<dbReference type="RefSeq" id="WP_150439621.1">
    <property type="nucleotide sequence ID" value="NZ_VYKL01000015.1"/>
</dbReference>
<keyword evidence="1 7" id="KW-1003">Cell membrane</keyword>
<dbReference type="EMBL" id="VYKL01000015">
    <property type="protein sequence ID" value="KAA9025970.1"/>
    <property type="molecule type" value="Genomic_DNA"/>
</dbReference>
<reference evidence="10 11" key="1">
    <citation type="submission" date="2019-09" db="EMBL/GenBank/DDBJ databases">
        <title>Whole genome sequences of isolates from the Mars Exploration Rovers.</title>
        <authorList>
            <person name="Seuylemezian A."/>
            <person name="Vaishampayan P."/>
        </authorList>
    </citation>
    <scope>NUCLEOTIDE SEQUENCE [LARGE SCALE GENOMIC DNA]</scope>
    <source>
        <strain evidence="10 11">MER_TA_151</strain>
    </source>
</reference>
<gene>
    <name evidence="7 10" type="primary">ftsL</name>
    <name evidence="10" type="ORF">F4V44_08805</name>
</gene>
<organism evidence="10 11">
    <name type="scientific">Niallia endozanthoxylica</name>
    <dbReference type="NCBI Taxonomy" id="2036016"/>
    <lineage>
        <taxon>Bacteria</taxon>
        <taxon>Bacillati</taxon>
        <taxon>Bacillota</taxon>
        <taxon>Bacilli</taxon>
        <taxon>Bacillales</taxon>
        <taxon>Bacillaceae</taxon>
        <taxon>Niallia</taxon>
    </lineage>
</organism>
<dbReference type="HAMAP" id="MF_00910">
    <property type="entry name" value="FtsL"/>
    <property type="match status" value="1"/>
</dbReference>
<comment type="caution">
    <text evidence="10">The sequence shown here is derived from an EMBL/GenBank/DDBJ whole genome shotgun (WGS) entry which is preliminary data.</text>
</comment>
<evidence type="ECO:0000256" key="8">
    <source>
        <dbReference type="NCBIfam" id="TIGR02209"/>
    </source>
</evidence>
<keyword evidence="6 7" id="KW-0131">Cell cycle</keyword>
<keyword evidence="5 7" id="KW-0472">Membrane</keyword>
<dbReference type="GO" id="GO:0005886">
    <property type="term" value="C:plasma membrane"/>
    <property type="evidence" value="ECO:0007669"/>
    <property type="project" value="UniProtKB-SubCell"/>
</dbReference>
<dbReference type="GO" id="GO:0032153">
    <property type="term" value="C:cell division site"/>
    <property type="evidence" value="ECO:0007669"/>
    <property type="project" value="UniProtKB-UniRule"/>
</dbReference>
<evidence type="ECO:0000313" key="11">
    <source>
        <dbReference type="Proteomes" id="UP000326671"/>
    </source>
</evidence>
<evidence type="ECO:0000256" key="2">
    <source>
        <dbReference type="ARBA" id="ARBA00022618"/>
    </source>
</evidence>
<keyword evidence="4 7" id="KW-1133">Transmembrane helix</keyword>
<dbReference type="InterPro" id="IPR011922">
    <property type="entry name" value="Cell_div_FtsL"/>
</dbReference>
<comment type="similarity">
    <text evidence="7">Belongs to the FtsL family.</text>
</comment>